<evidence type="ECO:0000313" key="5">
    <source>
        <dbReference type="Proteomes" id="UP000036938"/>
    </source>
</evidence>
<dbReference type="PANTHER" id="PTHR47690">
    <property type="entry name" value="GLUCOKINASE"/>
    <property type="match status" value="1"/>
</dbReference>
<accession>A0A0L1JV69</accession>
<dbReference type="Gene3D" id="3.30.420.40">
    <property type="match status" value="1"/>
</dbReference>
<sequence>MPDPLLLVADVGGTNTRVGLARGTVVDTASVKRYRNADHAGLEDVLARYLAEVEATPDAAAADAAGPLIDGKVRLTNLDWTVSPDGLRAATGCATVSVLNDLQAQGHALPFIDEANLPPVITGSHVPADSDTRLVINVGTGLNAALVLQHRGDTIVPPSETGHIGLLTPTPDLRDLGNWLRDRHGFASAEEALSGRGVGHVYAWACDVAGVPNYPPKSSQEVMSLLADGDAQAVMAGRAFATALGALASSLALIHLPFGGIYLSGGISRAFARHLSDLGFESTFHAKGRFSDYMRQFSVRVLEDDYAPLTGCTAHLMKLL</sequence>
<comment type="caution">
    <text evidence="4">The sequence shown here is derived from an EMBL/GenBank/DDBJ whole genome shotgun (WGS) entry which is preliminary data.</text>
</comment>
<dbReference type="GO" id="GO:0004340">
    <property type="term" value="F:glucokinase activity"/>
    <property type="evidence" value="ECO:0007669"/>
    <property type="project" value="InterPro"/>
</dbReference>
<dbReference type="InterPro" id="IPR003836">
    <property type="entry name" value="Glucokinase"/>
</dbReference>
<evidence type="ECO:0000313" key="4">
    <source>
        <dbReference type="EMBL" id="KNG95587.1"/>
    </source>
</evidence>
<dbReference type="OrthoDB" id="9800595at2"/>
<dbReference type="GO" id="GO:0006096">
    <property type="term" value="P:glycolytic process"/>
    <property type="evidence" value="ECO:0007669"/>
    <property type="project" value="InterPro"/>
</dbReference>
<dbReference type="GO" id="GO:0005524">
    <property type="term" value="F:ATP binding"/>
    <property type="evidence" value="ECO:0007669"/>
    <property type="project" value="InterPro"/>
</dbReference>
<gene>
    <name evidence="4" type="ORF">ATO11_03110</name>
</gene>
<dbReference type="Pfam" id="PF02685">
    <property type="entry name" value="Glucokinase"/>
    <property type="match status" value="1"/>
</dbReference>
<dbReference type="GO" id="GO:0005536">
    <property type="term" value="F:D-glucose binding"/>
    <property type="evidence" value="ECO:0007669"/>
    <property type="project" value="InterPro"/>
</dbReference>
<dbReference type="STRING" id="1317121.ATO11_03110"/>
<dbReference type="InterPro" id="IPR043129">
    <property type="entry name" value="ATPase_NBD"/>
</dbReference>
<keyword evidence="1" id="KW-0808">Transferase</keyword>
<dbReference type="PANTHER" id="PTHR47690:SF1">
    <property type="entry name" value="GLUCOKINASE"/>
    <property type="match status" value="1"/>
</dbReference>
<evidence type="ECO:0000256" key="1">
    <source>
        <dbReference type="ARBA" id="ARBA00022679"/>
    </source>
</evidence>
<proteinExistence type="inferred from homology"/>
<protein>
    <recommendedName>
        <fullName evidence="6">Glucokinase</fullName>
    </recommendedName>
</protein>
<dbReference type="SUPFAM" id="SSF53067">
    <property type="entry name" value="Actin-like ATPase domain"/>
    <property type="match status" value="1"/>
</dbReference>
<dbReference type="Proteomes" id="UP000036938">
    <property type="component" value="Unassembled WGS sequence"/>
</dbReference>
<evidence type="ECO:0008006" key="6">
    <source>
        <dbReference type="Google" id="ProtNLM"/>
    </source>
</evidence>
<dbReference type="PATRIC" id="fig|1317121.7.peg.631"/>
<name>A0A0L1JV69_9RHOB</name>
<evidence type="ECO:0000256" key="3">
    <source>
        <dbReference type="RuleBase" id="RU004046"/>
    </source>
</evidence>
<dbReference type="InterPro" id="IPR050201">
    <property type="entry name" value="Bacterial_glucokinase"/>
</dbReference>
<dbReference type="CDD" id="cd24008">
    <property type="entry name" value="ASKHA_NBD_GLK"/>
    <property type="match status" value="1"/>
</dbReference>
<dbReference type="EMBL" id="AQQZ01000001">
    <property type="protein sequence ID" value="KNG95587.1"/>
    <property type="molecule type" value="Genomic_DNA"/>
</dbReference>
<comment type="similarity">
    <text evidence="3">Belongs to the bacterial glucokinase family.</text>
</comment>
<dbReference type="RefSeq" id="WP_050529325.1">
    <property type="nucleotide sequence ID" value="NZ_AQQZ01000001.1"/>
</dbReference>
<dbReference type="Gene3D" id="3.40.367.20">
    <property type="match status" value="1"/>
</dbReference>
<keyword evidence="2" id="KW-0418">Kinase</keyword>
<organism evidence="4 5">
    <name type="scientific">Pseudaestuariivita atlantica</name>
    <dbReference type="NCBI Taxonomy" id="1317121"/>
    <lineage>
        <taxon>Bacteria</taxon>
        <taxon>Pseudomonadati</taxon>
        <taxon>Pseudomonadota</taxon>
        <taxon>Alphaproteobacteria</taxon>
        <taxon>Rhodobacterales</taxon>
        <taxon>Paracoccaceae</taxon>
        <taxon>Pseudaestuariivita</taxon>
    </lineage>
</organism>
<dbReference type="AlphaFoldDB" id="A0A0L1JV69"/>
<keyword evidence="5" id="KW-1185">Reference proteome</keyword>
<dbReference type="GO" id="GO:0005829">
    <property type="term" value="C:cytosol"/>
    <property type="evidence" value="ECO:0007669"/>
    <property type="project" value="TreeGrafter"/>
</dbReference>
<evidence type="ECO:0000256" key="2">
    <source>
        <dbReference type="ARBA" id="ARBA00022777"/>
    </source>
</evidence>
<reference evidence="4 5" key="1">
    <citation type="journal article" date="2015" name="Int. J. Syst. Evol. Microbiol.">
        <title>Aestuariivita atlantica sp. nov., isolated from deep sea sediment of the Atlantic Ocean.</title>
        <authorList>
            <person name="Li G."/>
            <person name="Lai Q."/>
            <person name="Du Y."/>
            <person name="Liu X."/>
            <person name="Sun F."/>
            <person name="Shao Z."/>
        </authorList>
    </citation>
    <scope>NUCLEOTIDE SEQUENCE [LARGE SCALE GENOMIC DNA]</scope>
    <source>
        <strain evidence="4 5">22II-S11-z3</strain>
    </source>
</reference>